<comment type="caution">
    <text evidence="1">The sequence shown here is derived from an EMBL/GenBank/DDBJ whole genome shotgun (WGS) entry which is preliminary data.</text>
</comment>
<name>A0ACC3C9T6_PYRYE</name>
<accession>A0ACC3C9T6</accession>
<keyword evidence="2" id="KW-1185">Reference proteome</keyword>
<organism evidence="1 2">
    <name type="scientific">Pyropia yezoensis</name>
    <name type="common">Susabi-nori</name>
    <name type="synonym">Porphyra yezoensis</name>
    <dbReference type="NCBI Taxonomy" id="2788"/>
    <lineage>
        <taxon>Eukaryota</taxon>
        <taxon>Rhodophyta</taxon>
        <taxon>Bangiophyceae</taxon>
        <taxon>Bangiales</taxon>
        <taxon>Bangiaceae</taxon>
        <taxon>Pyropia</taxon>
    </lineage>
</organism>
<proteinExistence type="predicted"/>
<evidence type="ECO:0000313" key="1">
    <source>
        <dbReference type="EMBL" id="KAK1866538.1"/>
    </source>
</evidence>
<dbReference type="Proteomes" id="UP000798662">
    <property type="component" value="Chromosome 2"/>
</dbReference>
<protein>
    <submittedName>
        <fullName evidence="1">Uncharacterized protein</fullName>
    </submittedName>
</protein>
<gene>
    <name evidence="1" type="ORF">I4F81_009054</name>
</gene>
<sequence length="355" mass="36934">MDPHASADEMEAAPKAAAAPPTSAALVAHTRKRQEAAALLALWSALVLTEGTVRFVLAVPAQDLLPADRPVSQIPPLLPFLASLMECIFGLSGVIVGCGAAFFNAHSRVVTLAFLVTQTVQSWFVFIIYVFAIPAYRARYLEAPIFPFETIGESRALITMGILTSVSLCLALQGGQFAMGMTLFAYQSPPGKASETDSSKATIRGLFWNANMVLGGVSTAVAGVLLLQAAAGGAGRVGPVLPPPSPPFFVAPPHVGVFPLLTLLTGLLMSAHGLTGMAASLRSSLFKSLLGLTVVTYLLAYLNFTIVQVGAIDTPTGGPPQAAALHSGLILLTALIGPYFAGQARQVRAQRAGAD</sequence>
<dbReference type="EMBL" id="CM020619">
    <property type="protein sequence ID" value="KAK1866538.1"/>
    <property type="molecule type" value="Genomic_DNA"/>
</dbReference>
<reference evidence="1" key="1">
    <citation type="submission" date="2019-11" db="EMBL/GenBank/DDBJ databases">
        <title>Nori genome reveals adaptations in red seaweeds to the harsh intertidal environment.</title>
        <authorList>
            <person name="Wang D."/>
            <person name="Mao Y."/>
        </authorList>
    </citation>
    <scope>NUCLEOTIDE SEQUENCE</scope>
    <source>
        <tissue evidence="1">Gametophyte</tissue>
    </source>
</reference>
<evidence type="ECO:0000313" key="2">
    <source>
        <dbReference type="Proteomes" id="UP000798662"/>
    </source>
</evidence>